<dbReference type="EMBL" id="BAAALT010000053">
    <property type="protein sequence ID" value="GAA1799663.1"/>
    <property type="molecule type" value="Genomic_DNA"/>
</dbReference>
<evidence type="ECO:0008006" key="3">
    <source>
        <dbReference type="Google" id="ProtNLM"/>
    </source>
</evidence>
<dbReference type="Pfam" id="PF05721">
    <property type="entry name" value="PhyH"/>
    <property type="match status" value="1"/>
</dbReference>
<dbReference type="Gene3D" id="2.60.120.620">
    <property type="entry name" value="q2cbj1_9rhob like domain"/>
    <property type="match status" value="1"/>
</dbReference>
<proteinExistence type="predicted"/>
<dbReference type="PANTHER" id="PTHR37563">
    <property type="entry name" value="PHYTANOYL-COA DIOXYGENASE FAMILY PROTEIN (AFU_ORTHOLOGUE AFUA_2G03330)"/>
    <property type="match status" value="1"/>
</dbReference>
<evidence type="ECO:0000313" key="1">
    <source>
        <dbReference type="EMBL" id="GAA1799663.1"/>
    </source>
</evidence>
<sequence>MEPATPGQDVDVVVSAHELRDGSLSAANERLAGLLLHTRGYVILRGGLPAEVVAEGDAAFGDVFADCVDSADGEIVHMAGIDCRVARRTQAVFWERNHRWRVFPRLDDAFNSPWLLANPFAMQLLRPTLGAFTCKFVSSDTCLAGAEIQSPHRELDPGLSWEPRGYIVNIPLRRCGLDNGPLEVWPGGSHLWRDDVLRGRLGFDDTVQDGRNPDFEWLASLFPSRRVVLDPGDLLIRDPALMHRGTVNHTDQPRTMLGVCYFRDGLYHNYGHLGLSLDRELFERLAPEIQPLFKAFETVA</sequence>
<dbReference type="SUPFAM" id="SSF51197">
    <property type="entry name" value="Clavaminate synthase-like"/>
    <property type="match status" value="1"/>
</dbReference>
<gene>
    <name evidence="1" type="ORF">GCM10009682_21620</name>
</gene>
<protein>
    <recommendedName>
        <fullName evidence="3">Phytanoyl-CoA dioxygenase</fullName>
    </recommendedName>
</protein>
<name>A0ABN2LW01_9ACTN</name>
<organism evidence="1 2">
    <name type="scientific">Luedemannella flava</name>
    <dbReference type="NCBI Taxonomy" id="349316"/>
    <lineage>
        <taxon>Bacteria</taxon>
        <taxon>Bacillati</taxon>
        <taxon>Actinomycetota</taxon>
        <taxon>Actinomycetes</taxon>
        <taxon>Micromonosporales</taxon>
        <taxon>Micromonosporaceae</taxon>
        <taxon>Luedemannella</taxon>
    </lineage>
</organism>
<accession>A0ABN2LW01</accession>
<reference evidence="1 2" key="1">
    <citation type="journal article" date="2019" name="Int. J. Syst. Evol. Microbiol.">
        <title>The Global Catalogue of Microorganisms (GCM) 10K type strain sequencing project: providing services to taxonomists for standard genome sequencing and annotation.</title>
        <authorList>
            <consortium name="The Broad Institute Genomics Platform"/>
            <consortium name="The Broad Institute Genome Sequencing Center for Infectious Disease"/>
            <person name="Wu L."/>
            <person name="Ma J."/>
        </authorList>
    </citation>
    <scope>NUCLEOTIDE SEQUENCE [LARGE SCALE GENOMIC DNA]</scope>
    <source>
        <strain evidence="1 2">JCM 13250</strain>
    </source>
</reference>
<dbReference type="Proteomes" id="UP001500218">
    <property type="component" value="Unassembled WGS sequence"/>
</dbReference>
<dbReference type="PANTHER" id="PTHR37563:SF2">
    <property type="entry name" value="PHYTANOYL-COA DIOXYGENASE FAMILY PROTEIN (AFU_ORTHOLOGUE AFUA_2G03330)"/>
    <property type="match status" value="1"/>
</dbReference>
<evidence type="ECO:0000313" key="2">
    <source>
        <dbReference type="Proteomes" id="UP001500218"/>
    </source>
</evidence>
<dbReference type="RefSeq" id="WP_344128983.1">
    <property type="nucleotide sequence ID" value="NZ_BAAALT010000053.1"/>
</dbReference>
<comment type="caution">
    <text evidence="1">The sequence shown here is derived from an EMBL/GenBank/DDBJ whole genome shotgun (WGS) entry which is preliminary data.</text>
</comment>
<keyword evidence="2" id="KW-1185">Reference proteome</keyword>
<dbReference type="InterPro" id="IPR008775">
    <property type="entry name" value="Phytyl_CoA_dOase-like"/>
</dbReference>
<dbReference type="InterPro" id="IPR051961">
    <property type="entry name" value="Fungal_Metabolite_Diox"/>
</dbReference>